<name>A0ABT1XSN3_9SPHN</name>
<dbReference type="Gene3D" id="1.10.150.80">
    <property type="entry name" value="HRDC domain"/>
    <property type="match status" value="1"/>
</dbReference>
<dbReference type="SUPFAM" id="SSF47819">
    <property type="entry name" value="HRDC-like"/>
    <property type="match status" value="2"/>
</dbReference>
<dbReference type="NCBIfam" id="TIGR01388">
    <property type="entry name" value="rnd"/>
    <property type="match status" value="1"/>
</dbReference>
<dbReference type="InterPro" id="IPR010997">
    <property type="entry name" value="HRDC-like_sf"/>
</dbReference>
<comment type="caution">
    <text evidence="8">The sequence shown here is derived from an EMBL/GenBank/DDBJ whole genome shotgun (WGS) entry which is preliminary data.</text>
</comment>
<dbReference type="Proteomes" id="UP001206067">
    <property type="component" value="Unassembled WGS sequence"/>
</dbReference>
<dbReference type="PANTHER" id="PTHR47649:SF1">
    <property type="entry name" value="RIBONUCLEASE D"/>
    <property type="match status" value="1"/>
</dbReference>
<dbReference type="EC" id="3.1.13.5" evidence="6"/>
<organism evidence="8 9">
    <name type="scientific">Parerythrobacter lacustris</name>
    <dbReference type="NCBI Taxonomy" id="2969984"/>
    <lineage>
        <taxon>Bacteria</taxon>
        <taxon>Pseudomonadati</taxon>
        <taxon>Pseudomonadota</taxon>
        <taxon>Alphaproteobacteria</taxon>
        <taxon>Sphingomonadales</taxon>
        <taxon>Erythrobacteraceae</taxon>
        <taxon>Parerythrobacter</taxon>
    </lineage>
</organism>
<dbReference type="SMART" id="SM00341">
    <property type="entry name" value="HRDC"/>
    <property type="match status" value="1"/>
</dbReference>
<evidence type="ECO:0000313" key="9">
    <source>
        <dbReference type="Proteomes" id="UP001206067"/>
    </source>
</evidence>
<comment type="cofactor">
    <cofactor evidence="6">
        <name>a divalent metal cation</name>
        <dbReference type="ChEBI" id="CHEBI:60240"/>
    </cofactor>
</comment>
<protein>
    <recommendedName>
        <fullName evidence="6">Ribonuclease D</fullName>
        <shortName evidence="6">RNase D</shortName>
        <ecNumber evidence="6">3.1.13.5</ecNumber>
    </recommendedName>
</protein>
<sequence>MKIHDLITKTAELEALCTRLAQSDFVCVDTEFMRENTYWPELCLIQIGNEEEAAAVDPLAEGLDLKPLWDLLTDNEDVLKVFHAGGQDVEIIYNFTQRTPHPIFDTQIAMMAISQSEQIGYANLVESWLGLTIDKGARFTDWGRRPLTDRQIEYAIGDVTHLATIFPKILKKLIKTGRGGWLDAEMEKLADPENYRTDPDKAWLRIRQAGRNPQVLGRLKALAAWRESEAQHKDIPRGRIMRDETLADIASHPPKKQADLIKVRGLSTAWKDNDIGKRLMKVLEKAEPLDKSEMPEKTSRGAPLGKEGALVADLLKLLLKIRAREIDVASRLLTRSDEMEALAAGLRDLAVLQGWRYEIFGRDALDLVEGKLAFAVKKGKLTMTHVDDVPTGVIEAEAAE</sequence>
<dbReference type="InterPro" id="IPR002121">
    <property type="entry name" value="HRDC_dom"/>
</dbReference>
<accession>A0ABT1XSN3</accession>
<comment type="subcellular location">
    <subcellularLocation>
        <location evidence="6">Cytoplasm</location>
    </subcellularLocation>
</comment>
<keyword evidence="2 6" id="KW-0819">tRNA processing</keyword>
<dbReference type="SUPFAM" id="SSF53098">
    <property type="entry name" value="Ribonuclease H-like"/>
    <property type="match status" value="1"/>
</dbReference>
<evidence type="ECO:0000256" key="1">
    <source>
        <dbReference type="ARBA" id="ARBA00022490"/>
    </source>
</evidence>
<dbReference type="CDD" id="cd06142">
    <property type="entry name" value="RNaseD_exo"/>
    <property type="match status" value="1"/>
</dbReference>
<proteinExistence type="inferred from homology"/>
<evidence type="ECO:0000259" key="7">
    <source>
        <dbReference type="PROSITE" id="PS50967"/>
    </source>
</evidence>
<comment type="similarity">
    <text evidence="6">Belongs to the RNase D family.</text>
</comment>
<evidence type="ECO:0000256" key="6">
    <source>
        <dbReference type="HAMAP-Rule" id="MF_01899"/>
    </source>
</evidence>
<dbReference type="InterPro" id="IPR006292">
    <property type="entry name" value="RNase_D"/>
</dbReference>
<evidence type="ECO:0000256" key="5">
    <source>
        <dbReference type="ARBA" id="ARBA00022839"/>
    </source>
</evidence>
<dbReference type="HAMAP" id="MF_01899">
    <property type="entry name" value="RNase_D"/>
    <property type="match status" value="1"/>
</dbReference>
<dbReference type="PROSITE" id="PS50967">
    <property type="entry name" value="HRDC"/>
    <property type="match status" value="1"/>
</dbReference>
<evidence type="ECO:0000256" key="2">
    <source>
        <dbReference type="ARBA" id="ARBA00022694"/>
    </source>
</evidence>
<feature type="domain" description="HRDC" evidence="7">
    <location>
        <begin position="212"/>
        <end position="293"/>
    </location>
</feature>
<keyword evidence="1 6" id="KW-0963">Cytoplasm</keyword>
<dbReference type="InterPro" id="IPR012337">
    <property type="entry name" value="RNaseH-like_sf"/>
</dbReference>
<keyword evidence="5 6" id="KW-0269">Exonuclease</keyword>
<keyword evidence="4 6" id="KW-0378">Hydrolase</keyword>
<dbReference type="EMBL" id="JANKHH010000003">
    <property type="protein sequence ID" value="MCR2833447.1"/>
    <property type="molecule type" value="Genomic_DNA"/>
</dbReference>
<dbReference type="GO" id="GO:0033890">
    <property type="term" value="F:ribonuclease D activity"/>
    <property type="evidence" value="ECO:0007669"/>
    <property type="project" value="UniProtKB-EC"/>
</dbReference>
<evidence type="ECO:0000256" key="4">
    <source>
        <dbReference type="ARBA" id="ARBA00022801"/>
    </source>
</evidence>
<keyword evidence="3 6" id="KW-0540">Nuclease</keyword>
<dbReference type="InterPro" id="IPR044876">
    <property type="entry name" value="HRDC_dom_sf"/>
</dbReference>
<comment type="catalytic activity">
    <reaction evidence="6">
        <text>Exonucleolytic cleavage that removes extra residues from the 3'-terminus of tRNA to produce 5'-mononucleotides.</text>
        <dbReference type="EC" id="3.1.13.5"/>
    </reaction>
</comment>
<dbReference type="InterPro" id="IPR051086">
    <property type="entry name" value="RNase_D-like"/>
</dbReference>
<dbReference type="Pfam" id="PF00570">
    <property type="entry name" value="HRDC"/>
    <property type="match status" value="1"/>
</dbReference>
<reference evidence="8 9" key="1">
    <citation type="submission" date="2022-08" db="EMBL/GenBank/DDBJ databases">
        <title>Polyphasic taxonomy analysis of Qipengyuania sp.RS5-5.</title>
        <authorList>
            <person name="Xamxidin M."/>
            <person name="Wu M."/>
        </authorList>
    </citation>
    <scope>NUCLEOTIDE SEQUENCE [LARGE SCALE GENOMIC DNA]</scope>
    <source>
        <strain evidence="8 9">RS5-5</strain>
    </source>
</reference>
<keyword evidence="9" id="KW-1185">Reference proteome</keyword>
<gene>
    <name evidence="6 8" type="primary">rnd</name>
    <name evidence="8" type="ORF">NSO95_05785</name>
</gene>
<dbReference type="RefSeq" id="WP_257595213.1">
    <property type="nucleotide sequence ID" value="NZ_JANKHH010000003.1"/>
</dbReference>
<comment type="function">
    <text evidence="6">Exonuclease involved in the 3' processing of various precursor tRNAs. Initiates hydrolysis at the 3'-terminus of an RNA molecule and releases 5'-mononucleotides.</text>
</comment>
<dbReference type="SMART" id="SM00474">
    <property type="entry name" value="35EXOc"/>
    <property type="match status" value="1"/>
</dbReference>
<dbReference type="InterPro" id="IPR036397">
    <property type="entry name" value="RNaseH_sf"/>
</dbReference>
<dbReference type="PANTHER" id="PTHR47649">
    <property type="entry name" value="RIBONUCLEASE D"/>
    <property type="match status" value="1"/>
</dbReference>
<dbReference type="Pfam" id="PF01612">
    <property type="entry name" value="DNA_pol_A_exo1"/>
    <property type="match status" value="1"/>
</dbReference>
<evidence type="ECO:0000256" key="3">
    <source>
        <dbReference type="ARBA" id="ARBA00022722"/>
    </source>
</evidence>
<dbReference type="Gene3D" id="3.30.420.10">
    <property type="entry name" value="Ribonuclease H-like superfamily/Ribonuclease H"/>
    <property type="match status" value="1"/>
</dbReference>
<dbReference type="InterPro" id="IPR002562">
    <property type="entry name" value="3'-5'_exonuclease_dom"/>
</dbReference>
<evidence type="ECO:0000313" key="8">
    <source>
        <dbReference type="EMBL" id="MCR2833447.1"/>
    </source>
</evidence>